<dbReference type="GO" id="GO:0015030">
    <property type="term" value="C:Cajal body"/>
    <property type="evidence" value="ECO:0007669"/>
    <property type="project" value="TreeGrafter"/>
</dbReference>
<reference evidence="3" key="3">
    <citation type="journal article" date="2017" name="Nature">
        <title>Genome sequence of the progenitor of the wheat D genome Aegilops tauschii.</title>
        <authorList>
            <person name="Luo M.C."/>
            <person name="Gu Y.Q."/>
            <person name="Puiu D."/>
            <person name="Wang H."/>
            <person name="Twardziok S.O."/>
            <person name="Deal K.R."/>
            <person name="Huo N."/>
            <person name="Zhu T."/>
            <person name="Wang L."/>
            <person name="Wang Y."/>
            <person name="McGuire P.E."/>
            <person name="Liu S."/>
            <person name="Long H."/>
            <person name="Ramasamy R.K."/>
            <person name="Rodriguez J.C."/>
            <person name="Van S.L."/>
            <person name="Yuan L."/>
            <person name="Wang Z."/>
            <person name="Xia Z."/>
            <person name="Xiao L."/>
            <person name="Anderson O.D."/>
            <person name="Ouyang S."/>
            <person name="Liang Y."/>
            <person name="Zimin A.V."/>
            <person name="Pertea G."/>
            <person name="Qi P."/>
            <person name="Bennetzen J.L."/>
            <person name="Dai X."/>
            <person name="Dawson M.W."/>
            <person name="Muller H.G."/>
            <person name="Kugler K."/>
            <person name="Rivarola-Duarte L."/>
            <person name="Spannagl M."/>
            <person name="Mayer K.F.X."/>
            <person name="Lu F.H."/>
            <person name="Bevan M.W."/>
            <person name="Leroy P."/>
            <person name="Li P."/>
            <person name="You F.M."/>
            <person name="Sun Q."/>
            <person name="Liu Z."/>
            <person name="Lyons E."/>
            <person name="Wicker T."/>
            <person name="Salzberg S.L."/>
            <person name="Devos K.M."/>
            <person name="Dvorak J."/>
        </authorList>
    </citation>
    <scope>NUCLEOTIDE SEQUENCE [LARGE SCALE GENOMIC DNA]</scope>
    <source>
        <strain evidence="3">cv. AL8/78</strain>
    </source>
</reference>
<evidence type="ECO:0000256" key="1">
    <source>
        <dbReference type="SAM" id="MobiDB-lite"/>
    </source>
</evidence>
<reference evidence="3" key="5">
    <citation type="journal article" date="2021" name="G3 (Bethesda)">
        <title>Aegilops tauschii genome assembly Aet v5.0 features greater sequence contiguity and improved annotation.</title>
        <authorList>
            <person name="Wang L."/>
            <person name="Zhu T."/>
            <person name="Rodriguez J.C."/>
            <person name="Deal K.R."/>
            <person name="Dubcovsky J."/>
            <person name="McGuire P.E."/>
            <person name="Lux T."/>
            <person name="Spannagl M."/>
            <person name="Mayer K.F.X."/>
            <person name="Baldrich P."/>
            <person name="Meyers B.C."/>
            <person name="Huo N."/>
            <person name="Gu Y.Q."/>
            <person name="Zhou H."/>
            <person name="Devos K.M."/>
            <person name="Bennetzen J.L."/>
            <person name="Unver T."/>
            <person name="Budak H."/>
            <person name="Gulick P.J."/>
            <person name="Galiba G."/>
            <person name="Kalapos B."/>
            <person name="Nelson D.R."/>
            <person name="Li P."/>
            <person name="You F.M."/>
            <person name="Luo M.C."/>
            <person name="Dvorak J."/>
        </authorList>
    </citation>
    <scope>NUCLEOTIDE SEQUENCE [LARGE SCALE GENOMIC DNA]</scope>
    <source>
        <strain evidence="3">cv. AL8/78</strain>
    </source>
</reference>
<dbReference type="Gramene" id="AET1Gv20794500.12">
    <property type="protein sequence ID" value="AET1Gv20794500.12"/>
    <property type="gene ID" value="AET1Gv20794500"/>
</dbReference>
<proteinExistence type="predicted"/>
<dbReference type="Proteomes" id="UP000015105">
    <property type="component" value="Chromosome 1D"/>
</dbReference>
<dbReference type="GO" id="GO:0030620">
    <property type="term" value="F:U2 snRNA binding"/>
    <property type="evidence" value="ECO:0007669"/>
    <property type="project" value="TreeGrafter"/>
</dbReference>
<reference evidence="3" key="4">
    <citation type="submission" date="2019-03" db="UniProtKB">
        <authorList>
            <consortium name="EnsemblPlants"/>
        </authorList>
    </citation>
    <scope>IDENTIFICATION</scope>
</reference>
<reference evidence="4" key="2">
    <citation type="journal article" date="2017" name="Nat. Plants">
        <title>The Aegilops tauschii genome reveals multiple impacts of transposons.</title>
        <authorList>
            <person name="Zhao G."/>
            <person name="Zou C."/>
            <person name="Li K."/>
            <person name="Wang K."/>
            <person name="Li T."/>
            <person name="Gao L."/>
            <person name="Zhang X."/>
            <person name="Wang H."/>
            <person name="Yang Z."/>
            <person name="Liu X."/>
            <person name="Jiang W."/>
            <person name="Mao L."/>
            <person name="Kong X."/>
            <person name="Jiao Y."/>
            <person name="Jia J."/>
        </authorList>
    </citation>
    <scope>NUCLEOTIDE SEQUENCE [LARGE SCALE GENOMIC DNA]</scope>
    <source>
        <strain evidence="4">cv. AL8/78</strain>
    </source>
</reference>
<accession>A0A452ZIE6</accession>
<dbReference type="InterPro" id="IPR056398">
    <property type="entry name" value="Tudor_Coilin"/>
</dbReference>
<dbReference type="GO" id="GO:0000387">
    <property type="term" value="P:spliceosomal snRNP assembly"/>
    <property type="evidence" value="ECO:0007669"/>
    <property type="project" value="TreeGrafter"/>
</dbReference>
<protein>
    <recommendedName>
        <fullName evidence="2">Coilin tudor domain-containing protein</fullName>
    </recommendedName>
</protein>
<dbReference type="InterPro" id="IPR024822">
    <property type="entry name" value="Coilin"/>
</dbReference>
<name>A0A452ZIE6_AEGTS</name>
<dbReference type="Pfam" id="PF23086">
    <property type="entry name" value="Tudor_Coilin"/>
    <property type="match status" value="1"/>
</dbReference>
<evidence type="ECO:0000313" key="4">
    <source>
        <dbReference type="Proteomes" id="UP000015105"/>
    </source>
</evidence>
<evidence type="ECO:0000259" key="2">
    <source>
        <dbReference type="Pfam" id="PF23086"/>
    </source>
</evidence>
<dbReference type="GO" id="GO:0030619">
    <property type="term" value="F:U1 snRNA binding"/>
    <property type="evidence" value="ECO:0007669"/>
    <property type="project" value="TreeGrafter"/>
</dbReference>
<feature type="region of interest" description="Disordered" evidence="1">
    <location>
        <begin position="1"/>
        <end position="50"/>
    </location>
</feature>
<dbReference type="EnsemblPlants" id="AET1Gv20794500.12">
    <property type="protein sequence ID" value="AET1Gv20794500.12"/>
    <property type="gene ID" value="AET1Gv20794500"/>
</dbReference>
<feature type="compositionally biased region" description="Acidic residues" evidence="1">
    <location>
        <begin position="37"/>
        <end position="46"/>
    </location>
</feature>
<feature type="domain" description="Coilin tudor" evidence="2">
    <location>
        <begin position="163"/>
        <end position="267"/>
    </location>
</feature>
<organism evidence="3 4">
    <name type="scientific">Aegilops tauschii subsp. strangulata</name>
    <name type="common">Goatgrass</name>
    <dbReference type="NCBI Taxonomy" id="200361"/>
    <lineage>
        <taxon>Eukaryota</taxon>
        <taxon>Viridiplantae</taxon>
        <taxon>Streptophyta</taxon>
        <taxon>Embryophyta</taxon>
        <taxon>Tracheophyta</taxon>
        <taxon>Spermatophyta</taxon>
        <taxon>Magnoliopsida</taxon>
        <taxon>Liliopsida</taxon>
        <taxon>Poales</taxon>
        <taxon>Poaceae</taxon>
        <taxon>BOP clade</taxon>
        <taxon>Pooideae</taxon>
        <taxon>Triticodae</taxon>
        <taxon>Triticeae</taxon>
        <taxon>Triticinae</taxon>
        <taxon>Aegilops</taxon>
    </lineage>
</organism>
<dbReference type="PANTHER" id="PTHR15197:SF0">
    <property type="entry name" value="COILIN"/>
    <property type="match status" value="1"/>
</dbReference>
<dbReference type="AlphaFoldDB" id="A0A452ZIE6"/>
<reference evidence="4" key="1">
    <citation type="journal article" date="2014" name="Science">
        <title>Ancient hybridizations among the ancestral genomes of bread wheat.</title>
        <authorList>
            <consortium name="International Wheat Genome Sequencing Consortium,"/>
            <person name="Marcussen T."/>
            <person name="Sandve S.R."/>
            <person name="Heier L."/>
            <person name="Spannagl M."/>
            <person name="Pfeifer M."/>
            <person name="Jakobsen K.S."/>
            <person name="Wulff B.B."/>
            <person name="Steuernagel B."/>
            <person name="Mayer K.F."/>
            <person name="Olsen O.A."/>
        </authorList>
    </citation>
    <scope>NUCLEOTIDE SEQUENCE [LARGE SCALE GENOMIC DNA]</scope>
    <source>
        <strain evidence="4">cv. AL8/78</strain>
    </source>
</reference>
<feature type="region of interest" description="Disordered" evidence="1">
    <location>
        <begin position="78"/>
        <end position="110"/>
    </location>
</feature>
<feature type="compositionally biased region" description="Polar residues" evidence="1">
    <location>
        <begin position="13"/>
        <end position="29"/>
    </location>
</feature>
<keyword evidence="4" id="KW-1185">Reference proteome</keyword>
<dbReference type="PANTHER" id="PTHR15197">
    <property type="entry name" value="COILIN P80"/>
    <property type="match status" value="1"/>
</dbReference>
<evidence type="ECO:0000313" key="3">
    <source>
        <dbReference type="EnsemblPlants" id="AET1Gv20794500.12"/>
    </source>
</evidence>
<feature type="region of interest" description="Disordered" evidence="1">
    <location>
        <begin position="273"/>
        <end position="352"/>
    </location>
</feature>
<sequence length="352" mass="37882">VDCQESANAADCPSSSNHNDLPCPSSNENGPHLSHEAEEEESDASEDIVPVVVRPGHIRFEPAGEPNTSSAKEAQANFTWGGTMSKKKGQKWGMNNSNKKSADTGNLGKIVGSNTEVNHLVVDSRDEENVFSGASNQKVNEINHDLLAKEKSVAEEGKSTSEPLDFEALYPLTRLPVEGDLIAYRLVTLSSSWCPEISSYRVGKVLVYDLISSRIILLPVPEHPIITEEITCEDESDTMMVDTSPYKEDGSLEIEYPNLLDVRLVKGSEPVSADLSTPIRETGKEGKSPVGEPVALDENKGKVHSQNGTSVPALDKNKGKVHSQNGTSVPDGSKGPEAPPCPEAPPGIDRYS</sequence>